<evidence type="ECO:0000256" key="1">
    <source>
        <dbReference type="SAM" id="Coils"/>
    </source>
</evidence>
<dbReference type="AlphaFoldDB" id="A0AA40VVA5"/>
<accession>A0AA40VVA5</accession>
<sequence length="115" mass="13036">MMITTTLAPIQFAQSTDENSVTSLRLAYIEARVNYQILEQQIRNTSVDQFNLLVQLNEKLVTAAQKMEAELAAWSDELDRFLDVPVKPDTLPTPGLRLIDGWLHDSHDGRILVLD</sequence>
<protein>
    <submittedName>
        <fullName evidence="2">Uncharacterized protein</fullName>
    </submittedName>
</protein>
<feature type="coiled-coil region" evidence="1">
    <location>
        <begin position="57"/>
        <end position="84"/>
    </location>
</feature>
<keyword evidence="3" id="KW-1185">Reference proteome</keyword>
<comment type="caution">
    <text evidence="2">The sequence shown here is derived from an EMBL/GenBank/DDBJ whole genome shotgun (WGS) entry which is preliminary data.</text>
</comment>
<gene>
    <name evidence="2" type="ORF">FNW02_35585</name>
</gene>
<dbReference type="Proteomes" id="UP001165986">
    <property type="component" value="Unassembled WGS sequence"/>
</dbReference>
<organism evidence="2 3">
    <name type="scientific">Komarekiella delphini-convector SJRDD-AB1</name>
    <dbReference type="NCBI Taxonomy" id="2593771"/>
    <lineage>
        <taxon>Bacteria</taxon>
        <taxon>Bacillati</taxon>
        <taxon>Cyanobacteriota</taxon>
        <taxon>Cyanophyceae</taxon>
        <taxon>Nostocales</taxon>
        <taxon>Nostocaceae</taxon>
        <taxon>Komarekiella</taxon>
        <taxon>Komarekiella delphini-convector</taxon>
    </lineage>
</organism>
<dbReference type="RefSeq" id="WP_191762226.1">
    <property type="nucleotide sequence ID" value="NZ_VJXY01000092.1"/>
</dbReference>
<dbReference type="EMBL" id="VJXY01000092">
    <property type="protein sequence ID" value="MBD6620911.1"/>
    <property type="molecule type" value="Genomic_DNA"/>
</dbReference>
<evidence type="ECO:0000313" key="2">
    <source>
        <dbReference type="EMBL" id="MBD6620911.1"/>
    </source>
</evidence>
<evidence type="ECO:0000313" key="3">
    <source>
        <dbReference type="Proteomes" id="UP001165986"/>
    </source>
</evidence>
<name>A0AA40VVA5_9NOST</name>
<reference evidence="2" key="1">
    <citation type="submission" date="2019-07" db="EMBL/GenBank/DDBJ databases">
        <title>Toxilogical consequences of a new and cryptic species of cyanobacteria (Komarekiella delphini-convector) recovered from the epidermis of a bottlenose dolphin and 1500 ft. in the air.</title>
        <authorList>
            <person name="Brown A.O."/>
            <person name="Dvorak P."/>
            <person name="Villanueva C.D."/>
            <person name="Foss A.J."/>
            <person name="Garvey A.D."/>
            <person name="Gibson Q.A."/>
            <person name="Johansen J.R."/>
            <person name="Casamatta D.A."/>
        </authorList>
    </citation>
    <scope>NUCLEOTIDE SEQUENCE</scope>
    <source>
        <strain evidence="2">SJRDD-AB1</strain>
    </source>
</reference>
<proteinExistence type="predicted"/>
<keyword evidence="1" id="KW-0175">Coiled coil</keyword>